<dbReference type="InterPro" id="IPR036614">
    <property type="entry name" value="RusA-like_sf"/>
</dbReference>
<dbReference type="Gene3D" id="3.30.1330.70">
    <property type="entry name" value="Holliday junction resolvase RusA"/>
    <property type="match status" value="1"/>
</dbReference>
<sequence>MLSKFVFPLPPTLNEIIGTARSNIYASAKEKRAWTNRIAVECFGRKPFPDRVWVEFIWKIKNFRRDPDNISAAAKFVMDGLVEGGIIRDDSLKFIMSPVLHWYEKGEDLVEIHIADRPIWNGRIIDMENPQFQENKQQIIAVYPEVLLPAKTAEVAEKEAVFITPITETIATPIAAEIIPEIPIETVVIEQPQAQESYPEELLELANLINREYQRSLATPAAAMLYARNAGEWLLQAQNLLPESEWLTWLSANCQVSEHSAKTYMAIAKSWLSVQKSPD</sequence>
<dbReference type="EMBL" id="JBHFNT010000035">
    <property type="protein sequence ID" value="MFB2833518.1"/>
    <property type="molecule type" value="Genomic_DNA"/>
</dbReference>
<reference evidence="1 2" key="1">
    <citation type="submission" date="2024-09" db="EMBL/GenBank/DDBJ databases">
        <title>Floridaenema gen nov. (Aerosakkonemataceae, Aerosakkonematales ord. nov., Cyanobacteria) from benthic tropical and subtropical fresh waters, with the description of four new species.</title>
        <authorList>
            <person name="Moretto J.A."/>
            <person name="Berthold D.E."/>
            <person name="Lefler F.W."/>
            <person name="Huang I.-S."/>
            <person name="Laughinghouse H. IV."/>
        </authorList>
    </citation>
    <scope>NUCLEOTIDE SEQUENCE [LARGE SCALE GENOMIC DNA]</scope>
    <source>
        <strain evidence="1 2">BLCC-F167</strain>
    </source>
</reference>
<dbReference type="RefSeq" id="WP_413275971.1">
    <property type="nucleotide sequence ID" value="NZ_JBHFNT010000035.1"/>
</dbReference>
<proteinExistence type="predicted"/>
<evidence type="ECO:0000313" key="2">
    <source>
        <dbReference type="Proteomes" id="UP001576780"/>
    </source>
</evidence>
<keyword evidence="2" id="KW-1185">Reference proteome</keyword>
<comment type="caution">
    <text evidence="1">The sequence shown here is derived from an EMBL/GenBank/DDBJ whole genome shotgun (WGS) entry which is preliminary data.</text>
</comment>
<accession>A0ABV4WEL4</accession>
<name>A0ABV4WEL4_9CYAN</name>
<dbReference type="SUPFAM" id="SSF103084">
    <property type="entry name" value="Holliday junction resolvase RusA"/>
    <property type="match status" value="1"/>
</dbReference>
<protein>
    <submittedName>
        <fullName evidence="1">Uncharacterized protein</fullName>
    </submittedName>
</protein>
<evidence type="ECO:0000313" key="1">
    <source>
        <dbReference type="EMBL" id="MFB2833518.1"/>
    </source>
</evidence>
<gene>
    <name evidence="1" type="ORF">ACE1CA_03195</name>
</gene>
<organism evidence="1 2">
    <name type="scientific">Floridaenema evergladense BLCC-F167</name>
    <dbReference type="NCBI Taxonomy" id="3153639"/>
    <lineage>
        <taxon>Bacteria</taxon>
        <taxon>Bacillati</taxon>
        <taxon>Cyanobacteriota</taxon>
        <taxon>Cyanophyceae</taxon>
        <taxon>Oscillatoriophycideae</taxon>
        <taxon>Aerosakkonematales</taxon>
        <taxon>Aerosakkonemataceae</taxon>
        <taxon>Floridanema</taxon>
        <taxon>Floridanema evergladense</taxon>
    </lineage>
</organism>
<dbReference type="Proteomes" id="UP001576780">
    <property type="component" value="Unassembled WGS sequence"/>
</dbReference>